<feature type="compositionally biased region" description="Low complexity" evidence="1">
    <location>
        <begin position="60"/>
        <end position="74"/>
    </location>
</feature>
<comment type="caution">
    <text evidence="2">The sequence shown here is derived from an EMBL/GenBank/DDBJ whole genome shotgun (WGS) entry which is preliminary data.</text>
</comment>
<evidence type="ECO:0000313" key="3">
    <source>
        <dbReference type="Proteomes" id="UP001500610"/>
    </source>
</evidence>
<evidence type="ECO:0000256" key="1">
    <source>
        <dbReference type="SAM" id="MobiDB-lite"/>
    </source>
</evidence>
<feature type="compositionally biased region" description="Basic and acidic residues" evidence="1">
    <location>
        <begin position="15"/>
        <end position="27"/>
    </location>
</feature>
<reference evidence="3" key="1">
    <citation type="journal article" date="2019" name="Int. J. Syst. Evol. Microbiol.">
        <title>The Global Catalogue of Microorganisms (GCM) 10K type strain sequencing project: providing services to taxonomists for standard genome sequencing and annotation.</title>
        <authorList>
            <consortium name="The Broad Institute Genomics Platform"/>
            <consortium name="The Broad Institute Genome Sequencing Center for Infectious Disease"/>
            <person name="Wu L."/>
            <person name="Ma J."/>
        </authorList>
    </citation>
    <scope>NUCLEOTIDE SEQUENCE [LARGE SCALE GENOMIC DNA]</scope>
    <source>
        <strain evidence="3">JCM 17657</strain>
    </source>
</reference>
<proteinExistence type="predicted"/>
<feature type="compositionally biased region" description="Basic and acidic residues" evidence="1">
    <location>
        <begin position="40"/>
        <end position="59"/>
    </location>
</feature>
<gene>
    <name evidence="2" type="ORF">GCM10023257_49000</name>
</gene>
<feature type="region of interest" description="Disordered" evidence="1">
    <location>
        <begin position="1"/>
        <end position="107"/>
    </location>
</feature>
<keyword evidence="3" id="KW-1185">Reference proteome</keyword>
<dbReference type="EMBL" id="BAABIV010000021">
    <property type="protein sequence ID" value="GAA4999437.1"/>
    <property type="molecule type" value="Genomic_DNA"/>
</dbReference>
<protein>
    <submittedName>
        <fullName evidence="2">Uncharacterized protein</fullName>
    </submittedName>
</protein>
<accession>A0ABP9IJ80</accession>
<organism evidence="2 3">
    <name type="scientific">Streptomyces hyderabadensis</name>
    <dbReference type="NCBI Taxonomy" id="598549"/>
    <lineage>
        <taxon>Bacteria</taxon>
        <taxon>Bacillati</taxon>
        <taxon>Actinomycetota</taxon>
        <taxon>Actinomycetes</taxon>
        <taxon>Kitasatosporales</taxon>
        <taxon>Streptomycetaceae</taxon>
        <taxon>Streptomyces</taxon>
    </lineage>
</organism>
<name>A0ABP9IJ80_9ACTN</name>
<dbReference type="Proteomes" id="UP001500610">
    <property type="component" value="Unassembled WGS sequence"/>
</dbReference>
<evidence type="ECO:0000313" key="2">
    <source>
        <dbReference type="EMBL" id="GAA4999437.1"/>
    </source>
</evidence>
<sequence>MPEPTPNLHGANTALHKEVRNQPERRGRTVRNAPSTHPDASGHGHDGAGRDDLGERPDRGVGANGAAGRTAVRARGVERGRRTTGVRHLTPPKAGTGRVNSPAGGAV</sequence>